<dbReference type="EMBL" id="GGEC01090289">
    <property type="protein sequence ID" value="MBX70773.1"/>
    <property type="molecule type" value="Transcribed_RNA"/>
</dbReference>
<evidence type="ECO:0000313" key="1">
    <source>
        <dbReference type="EMBL" id="MBX70773.1"/>
    </source>
</evidence>
<organism evidence="1">
    <name type="scientific">Rhizophora mucronata</name>
    <name type="common">Asiatic mangrove</name>
    <dbReference type="NCBI Taxonomy" id="61149"/>
    <lineage>
        <taxon>Eukaryota</taxon>
        <taxon>Viridiplantae</taxon>
        <taxon>Streptophyta</taxon>
        <taxon>Embryophyta</taxon>
        <taxon>Tracheophyta</taxon>
        <taxon>Spermatophyta</taxon>
        <taxon>Magnoliopsida</taxon>
        <taxon>eudicotyledons</taxon>
        <taxon>Gunneridae</taxon>
        <taxon>Pentapetalae</taxon>
        <taxon>rosids</taxon>
        <taxon>fabids</taxon>
        <taxon>Malpighiales</taxon>
        <taxon>Rhizophoraceae</taxon>
        <taxon>Rhizophora</taxon>
    </lineage>
</organism>
<reference evidence="1" key="1">
    <citation type="submission" date="2018-02" db="EMBL/GenBank/DDBJ databases">
        <title>Rhizophora mucronata_Transcriptome.</title>
        <authorList>
            <person name="Meera S.P."/>
            <person name="Sreeshan A."/>
            <person name="Augustine A."/>
        </authorList>
    </citation>
    <scope>NUCLEOTIDE SEQUENCE</scope>
    <source>
        <tissue evidence="1">Leaf</tissue>
    </source>
</reference>
<sequence>MRQIQLLPTILELTTTSQ</sequence>
<protein>
    <submittedName>
        <fullName evidence="1">Uncharacterized protein</fullName>
    </submittedName>
</protein>
<accession>A0A2P2QUU5</accession>
<name>A0A2P2QUU5_RHIMU</name>
<dbReference type="AlphaFoldDB" id="A0A2P2QUU5"/>
<proteinExistence type="predicted"/>